<evidence type="ECO:0000256" key="1">
    <source>
        <dbReference type="ARBA" id="ARBA00012493"/>
    </source>
</evidence>
<feature type="coiled-coil region" evidence="8">
    <location>
        <begin position="441"/>
        <end position="475"/>
    </location>
</feature>
<dbReference type="CDD" id="cd00303">
    <property type="entry name" value="retropepsin_like"/>
    <property type="match status" value="1"/>
</dbReference>
<dbReference type="InterPro" id="IPR001584">
    <property type="entry name" value="Integrase_cat-core"/>
</dbReference>
<protein>
    <recommendedName>
        <fullName evidence="1">RNA-directed DNA polymerase</fullName>
        <ecNumber evidence="1">2.7.7.49</ecNumber>
    </recommendedName>
</protein>
<feature type="compositionally biased region" description="Low complexity" evidence="9">
    <location>
        <begin position="389"/>
        <end position="434"/>
    </location>
</feature>
<dbReference type="InterPro" id="IPR036397">
    <property type="entry name" value="RNaseH_sf"/>
</dbReference>
<keyword evidence="2" id="KW-0808">Transferase</keyword>
<dbReference type="Gene3D" id="3.10.10.10">
    <property type="entry name" value="HIV Type 1 Reverse Transcriptase, subunit A, domain 1"/>
    <property type="match status" value="1"/>
</dbReference>
<dbReference type="InterPro" id="IPR041588">
    <property type="entry name" value="Integrase_H2C2"/>
</dbReference>
<gene>
    <name evidence="11" type="ORF">P3X46_035004</name>
</gene>
<dbReference type="InterPro" id="IPR043502">
    <property type="entry name" value="DNA/RNA_pol_sf"/>
</dbReference>
<dbReference type="Pfam" id="PF00665">
    <property type="entry name" value="rve"/>
    <property type="match status" value="1"/>
</dbReference>
<dbReference type="SUPFAM" id="SSF56672">
    <property type="entry name" value="DNA/RNA polymerases"/>
    <property type="match status" value="1"/>
</dbReference>
<feature type="compositionally biased region" description="Polar residues" evidence="9">
    <location>
        <begin position="372"/>
        <end position="388"/>
    </location>
</feature>
<keyword evidence="6" id="KW-0378">Hydrolase</keyword>
<evidence type="ECO:0000256" key="4">
    <source>
        <dbReference type="ARBA" id="ARBA00022722"/>
    </source>
</evidence>
<dbReference type="Gene3D" id="3.30.420.10">
    <property type="entry name" value="Ribonuclease H-like superfamily/Ribonuclease H"/>
    <property type="match status" value="1"/>
</dbReference>
<dbReference type="SUPFAM" id="SSF53098">
    <property type="entry name" value="Ribonuclease H-like"/>
    <property type="match status" value="1"/>
</dbReference>
<dbReference type="Proteomes" id="UP001174677">
    <property type="component" value="Unassembled WGS sequence"/>
</dbReference>
<organism evidence="11 12">
    <name type="scientific">Hevea brasiliensis</name>
    <name type="common">Para rubber tree</name>
    <name type="synonym">Siphonia brasiliensis</name>
    <dbReference type="NCBI Taxonomy" id="3981"/>
    <lineage>
        <taxon>Eukaryota</taxon>
        <taxon>Viridiplantae</taxon>
        <taxon>Streptophyta</taxon>
        <taxon>Embryophyta</taxon>
        <taxon>Tracheophyta</taxon>
        <taxon>Spermatophyta</taxon>
        <taxon>Magnoliopsida</taxon>
        <taxon>eudicotyledons</taxon>
        <taxon>Gunneridae</taxon>
        <taxon>Pentapetalae</taxon>
        <taxon>rosids</taxon>
        <taxon>fabids</taxon>
        <taxon>Malpighiales</taxon>
        <taxon>Euphorbiaceae</taxon>
        <taxon>Crotonoideae</taxon>
        <taxon>Micrandreae</taxon>
        <taxon>Hevea</taxon>
    </lineage>
</organism>
<dbReference type="Pfam" id="PF17921">
    <property type="entry name" value="Integrase_H2C2"/>
    <property type="match status" value="1"/>
</dbReference>
<dbReference type="InterPro" id="IPR005162">
    <property type="entry name" value="Retrotrans_gag_dom"/>
</dbReference>
<dbReference type="CDD" id="cd01647">
    <property type="entry name" value="RT_LTR"/>
    <property type="match status" value="1"/>
</dbReference>
<dbReference type="InterPro" id="IPR012337">
    <property type="entry name" value="RNaseH-like_sf"/>
</dbReference>
<dbReference type="InterPro" id="IPR043128">
    <property type="entry name" value="Rev_trsase/Diguanyl_cyclase"/>
</dbReference>
<evidence type="ECO:0000256" key="3">
    <source>
        <dbReference type="ARBA" id="ARBA00022695"/>
    </source>
</evidence>
<sequence>DTSLLFNPEIEKFCKANKKETRKRKEALRETEIEADMADERIRIGVGNAGNGQNNENEAQGEEVVNANVPRGSMMDHAFPRFDDLRESIARPRIDANSYKMDFGVLQMIQNSQFGGHPSENPHTHLKKFAMICDMQKQPGVSDDAARLKLFPFSLKDRALDWLDSLPHNSITNWEQLTDAFLAQYFPPGKTQELRNQMTAFRPREDETLYESWMRWKELERLCPHHAIPKWMINQNFYTNVTPAIRGIIDAQTGGEFIMKHEDEAYELLEKIAKNTHLWSSPRGPAPTQKRQAAGMYDLDPFNMINAKFDALTNVLAKKMEDLSMLVSSSSSSGSSQQVAYAEGTTSCGVDFGEQAAYVGNYGNKQMGNPYSQTYNPNWRNHPNFSWGNQQSQVPNQNFQPQQQQGVPYQQNRQPLPNFQQKNMNPPPKQQEQNSTTEALLQQILANQNKHDEEMREMKARLEQMQTHNRMLENQIAQQASSSGAKSFGKLPSQPENPREQCQAITLRSGKVVNNEGSEKHEKSENDEKRENEKNTDESEKQESAEKCKEEIEEKEEKYIPPEPYKPQLPFPQRFHKAKLDRQFGKFLEVLKKLYINVPFVDALSQMPSYAKFLKEILSNKRKLEDHETVALTEECSAILQRKLPPKLKDPGSFSIPCHIGESCSTKALCDLGASVSLMPLSIYEKLNMGDLKPTHISLQLADRSIKYPEGILENVPLKVGKFYIPVDFVILDMEEDSNIPIILGRPFLATAGALIDVKGEKLTLRVGEEQLVFNINNSMKKHHSEADTCLRVDIIDELVEEHFRKKYPEDPLENCLVHGGGIDYDNPHVAAYAQHLKGSPLFISAPVFQLTQKEIAESKQPSFKEEDAPKVELKQLPSQLRYEFLGTNNTYPVIVNANLSTLEADKLLRVLRQFRKVLGYTIDDIKGISPHFCMHRIILEENCKPSIEHQRRLNPNMKEVVKKEILKLLDAGIIYPISDSTWVSPVHVVPKKGGMTVVKNENNELIPTRTVTSWRMCIDYRKLNVATRKDHFPLPFIDQMLERLARHSYFCYLDGYSGFFQIPIHPNDQEKTTFTCPFGTFAYRRMPFGLCNAPATFQRCMMAIFSDFIEDIMEVFMDDFSVYGSSFDICLANLSKEGIVLGHLVSNRGIEVDKAKVKVIEKMAPPTNVKGIRSFLGHAGFYRRFIKDFSKIAKPLSNLLSNDTPFVFDQECLDAFCRLKQALITAPIMQPPDWSLPFEIMCDASNYAIGAVLGQRKDKKAYAIYYASRTLDEAQTNYATTEKEFLAIVFALEKFRPYIIDSKVVIFSDHAAIRYLLRKKEAKPRLIRWILMLQEFDLEIRDKKGAENVVADNLSRLKLDDEELDEIPIDEFFLDEQLFSLVAKLPWYADFVNYLSCGVLPLGMTWQQKKKFLHEVKFYRWDDPLLFRRCCDGLIRRCIPEEEIQTGFFWPNLFKDVRKFVLDCDKCQRSGNLSKRDQMPLNNILEVELFDVWGIDFMGPFPPSYGNRYILVGVDYVSKWVEAIATPTNDARVVVKFLKKFVLSRFGAPRAVISDGGSHFCNKQFESLMRKYGVVHKIATPYHPQTSGQVEISNRELKHILEKTVNNSRKDWSIKLDDALWAYRTAYKTPIGTTPFRLVYGKSCHLPVELEHRAYWAIQTLNFDLKQAGEKRLLQLNELEELRMDAYESARIYKERTKVWHDKHLRKKEFKEGDLVLLFNSRLKLFPGKLKSRWTGPYRVSKVFPYGAIEIWSEKSGNFKVNGHRLKHYITGDPIKGVSCYKLSNPSPLFFH</sequence>
<evidence type="ECO:0000256" key="2">
    <source>
        <dbReference type="ARBA" id="ARBA00022679"/>
    </source>
</evidence>
<dbReference type="Pfam" id="PF00078">
    <property type="entry name" value="RVT_1"/>
    <property type="match status" value="1"/>
</dbReference>
<evidence type="ECO:0000256" key="8">
    <source>
        <dbReference type="SAM" id="Coils"/>
    </source>
</evidence>
<proteinExistence type="predicted"/>
<dbReference type="InterPro" id="IPR041373">
    <property type="entry name" value="RT_RNaseH"/>
</dbReference>
<keyword evidence="3" id="KW-0548">Nucleotidyltransferase</keyword>
<dbReference type="PANTHER" id="PTHR37984">
    <property type="entry name" value="PROTEIN CBG26694"/>
    <property type="match status" value="1"/>
</dbReference>
<dbReference type="Pfam" id="PF17917">
    <property type="entry name" value="RT_RNaseH"/>
    <property type="match status" value="1"/>
</dbReference>
<dbReference type="EMBL" id="JARPOI010000629">
    <property type="protein sequence ID" value="KAJ9128449.1"/>
    <property type="molecule type" value="Genomic_DNA"/>
</dbReference>
<dbReference type="PANTHER" id="PTHR37984:SF5">
    <property type="entry name" value="PROTEIN NYNRIN-LIKE"/>
    <property type="match status" value="1"/>
</dbReference>
<accession>A0ABQ9K9Y9</accession>
<dbReference type="Gene3D" id="1.10.340.70">
    <property type="match status" value="1"/>
</dbReference>
<evidence type="ECO:0000256" key="9">
    <source>
        <dbReference type="SAM" id="MobiDB-lite"/>
    </source>
</evidence>
<keyword evidence="7" id="KW-0695">RNA-directed DNA polymerase</keyword>
<evidence type="ECO:0000313" key="11">
    <source>
        <dbReference type="EMBL" id="KAJ9128449.1"/>
    </source>
</evidence>
<dbReference type="InterPro" id="IPR050951">
    <property type="entry name" value="Retrovirus_Pol_polyprotein"/>
</dbReference>
<keyword evidence="8" id="KW-0175">Coiled coil</keyword>
<feature type="region of interest" description="Disordered" evidence="9">
    <location>
        <begin position="478"/>
        <end position="568"/>
    </location>
</feature>
<dbReference type="Gene3D" id="2.40.70.10">
    <property type="entry name" value="Acid Proteases"/>
    <property type="match status" value="1"/>
</dbReference>
<keyword evidence="4" id="KW-0540">Nuclease</keyword>
<reference evidence="11 12" key="1">
    <citation type="journal article" date="2023" name="Plant Biotechnol. J.">
        <title>Chromosome-level wild Hevea brasiliensis genome provides new tools for genomic-assisted breeding and valuable loci to elevate rubber yield.</title>
        <authorList>
            <person name="Cheng H."/>
            <person name="Song X."/>
            <person name="Hu Y."/>
            <person name="Wu T."/>
            <person name="Yang Q."/>
            <person name="An Z."/>
            <person name="Feng S."/>
            <person name="Deng Z."/>
            <person name="Wu W."/>
            <person name="Zeng X."/>
            <person name="Tu M."/>
            <person name="Wang X."/>
            <person name="Huang H."/>
        </authorList>
    </citation>
    <scope>NUCLEOTIDE SEQUENCE [LARGE SCALE GENOMIC DNA]</scope>
    <source>
        <strain evidence="11">MT/VB/25A 57/8</strain>
    </source>
</reference>
<dbReference type="InterPro" id="IPR021109">
    <property type="entry name" value="Peptidase_aspartic_dom_sf"/>
</dbReference>
<feature type="region of interest" description="Disordered" evidence="9">
    <location>
        <begin position="372"/>
        <end position="437"/>
    </location>
</feature>
<evidence type="ECO:0000256" key="5">
    <source>
        <dbReference type="ARBA" id="ARBA00022759"/>
    </source>
</evidence>
<dbReference type="EC" id="2.7.7.49" evidence="1"/>
<feature type="compositionally biased region" description="Basic and acidic residues" evidence="9">
    <location>
        <begin position="517"/>
        <end position="560"/>
    </location>
</feature>
<dbReference type="InterPro" id="IPR000477">
    <property type="entry name" value="RT_dom"/>
</dbReference>
<evidence type="ECO:0000313" key="12">
    <source>
        <dbReference type="Proteomes" id="UP001174677"/>
    </source>
</evidence>
<feature type="domain" description="Integrase catalytic" evidence="10">
    <location>
        <begin position="1477"/>
        <end position="1644"/>
    </location>
</feature>
<comment type="caution">
    <text evidence="11">The sequence shown here is derived from an EMBL/GenBank/DDBJ whole genome shotgun (WGS) entry which is preliminary data.</text>
</comment>
<dbReference type="Pfam" id="PF03732">
    <property type="entry name" value="Retrotrans_gag"/>
    <property type="match status" value="1"/>
</dbReference>
<feature type="non-terminal residue" evidence="11">
    <location>
        <position position="1"/>
    </location>
</feature>
<dbReference type="CDD" id="cd09274">
    <property type="entry name" value="RNase_HI_RT_Ty3"/>
    <property type="match status" value="1"/>
</dbReference>
<evidence type="ECO:0000256" key="6">
    <source>
        <dbReference type="ARBA" id="ARBA00022801"/>
    </source>
</evidence>
<evidence type="ECO:0000259" key="10">
    <source>
        <dbReference type="PROSITE" id="PS50994"/>
    </source>
</evidence>
<name>A0ABQ9K9Y9_HEVBR</name>
<dbReference type="Gene3D" id="3.30.70.270">
    <property type="match status" value="1"/>
</dbReference>
<evidence type="ECO:0000256" key="7">
    <source>
        <dbReference type="ARBA" id="ARBA00022918"/>
    </source>
</evidence>
<keyword evidence="12" id="KW-1185">Reference proteome</keyword>
<dbReference type="PROSITE" id="PS50994">
    <property type="entry name" value="INTEGRASE"/>
    <property type="match status" value="1"/>
</dbReference>
<keyword evidence="5" id="KW-0255">Endonuclease</keyword>